<keyword evidence="1" id="KW-0175">Coiled coil</keyword>
<feature type="coiled-coil region" evidence="1">
    <location>
        <begin position="363"/>
        <end position="422"/>
    </location>
</feature>
<dbReference type="HOGENOM" id="CLU_355268_0_0_1"/>
<dbReference type="OrthoDB" id="5078518at2759"/>
<name>K3VJY2_FUSPC</name>
<dbReference type="AlphaFoldDB" id="K3VJY2"/>
<evidence type="ECO:0000256" key="1">
    <source>
        <dbReference type="SAM" id="Coils"/>
    </source>
</evidence>
<dbReference type="KEGG" id="fpu:FPSE_06251"/>
<keyword evidence="4" id="KW-1185">Reference proteome</keyword>
<protein>
    <recommendedName>
        <fullName evidence="5">DNA2/NAM7 helicase helicase domain-containing protein</fullName>
    </recommendedName>
</protein>
<evidence type="ECO:0008006" key="5">
    <source>
        <dbReference type="Google" id="ProtNLM"/>
    </source>
</evidence>
<dbReference type="eggNOG" id="ENOG502R0EV">
    <property type="taxonomic scope" value="Eukaryota"/>
</dbReference>
<organism evidence="3 4">
    <name type="scientific">Fusarium pseudograminearum (strain CS3096)</name>
    <name type="common">Wheat and barley crown-rot fungus</name>
    <dbReference type="NCBI Taxonomy" id="1028729"/>
    <lineage>
        <taxon>Eukaryota</taxon>
        <taxon>Fungi</taxon>
        <taxon>Dikarya</taxon>
        <taxon>Ascomycota</taxon>
        <taxon>Pezizomycotina</taxon>
        <taxon>Sordariomycetes</taxon>
        <taxon>Hypocreomycetidae</taxon>
        <taxon>Hypocreales</taxon>
        <taxon>Nectriaceae</taxon>
        <taxon>Fusarium</taxon>
    </lineage>
</organism>
<dbReference type="RefSeq" id="XP_009257644.1">
    <property type="nucleotide sequence ID" value="XM_009259369.1"/>
</dbReference>
<reference evidence="3 4" key="1">
    <citation type="journal article" date="2012" name="PLoS Pathog.">
        <title>Comparative pathogenomics reveals horizontally acquired novel virulence genes in fungi infecting cereal hosts.</title>
        <authorList>
            <person name="Gardiner D.M."/>
            <person name="McDonald M.C."/>
            <person name="Covarelli L."/>
            <person name="Solomon P.S."/>
            <person name="Rusu A.G."/>
            <person name="Marshall M."/>
            <person name="Kazan K."/>
            <person name="Chakraborty S."/>
            <person name="McDonald B.A."/>
            <person name="Manners J.M."/>
        </authorList>
    </citation>
    <scope>NUCLEOTIDE SEQUENCE [LARGE SCALE GENOMIC DNA]</scope>
    <source>
        <strain evidence="3 4">CS3096</strain>
    </source>
</reference>
<evidence type="ECO:0000256" key="2">
    <source>
        <dbReference type="SAM" id="MobiDB-lite"/>
    </source>
</evidence>
<dbReference type="Proteomes" id="UP000007978">
    <property type="component" value="Chromosome 3"/>
</dbReference>
<dbReference type="EMBL" id="AFNW01000134">
    <property type="protein sequence ID" value="EKJ73633.1"/>
    <property type="molecule type" value="Genomic_DNA"/>
</dbReference>
<evidence type="ECO:0000313" key="4">
    <source>
        <dbReference type="Proteomes" id="UP000007978"/>
    </source>
</evidence>
<evidence type="ECO:0000313" key="3">
    <source>
        <dbReference type="EMBL" id="EKJ73633.1"/>
    </source>
</evidence>
<accession>K3VJY2</accession>
<proteinExistence type="predicted"/>
<sequence>MQSTIPHDAAADISPDDEKIGQLSVPDDEDFNVDRVKSLGNGTVSSLMNDIVLPGYADHTIRRLGLGPYPGLLHTTIKLAMGLYVKPTITSILDIPHIADVDSTDKSTLLPLVAHQEMSMQGLLGSTTKIDPFPSMIMSDNHPTRDIEQAADNIRTVRIDIAAEDLIAMCDIADAVLKRLEFQQSSKLSIRLWFLAEREFKTEWWHALQNIDVYSRPYAEMLAEARKNSYTDLTYNNFVLEDLEHPENPVSSADIFVDAEQQTVSILGGAVEEIAMRDELAAKLWKMSLQAVAIKDPYSLWEPQDNDMQMYGIRVDKQPLRWYFIVDLSNGVADVFPDVDVPFNIYIRLPCTARRIPNVALSIEQLNSIKSALLKNLRLAEIKGVMAERQTQDLAQLDKAIQDNREDKQEILEKKLETIKDQVCHRFAASTIFALVRLPSKEAAAEHRAKPVDVQLAATARQFATRLRQQDGEWDIEWGDRIHDWVRANGQGREQNKPTGYGESFRTIRRQLPPGYSANVALCEVRNAIQSNWPIGLKKPPVKIDVPSITIKGTAGSFLANFTPDDTSIKAECAAVTAMHELSEVPTKRFWDYTQRFRETKELHNWLKQYPALGRQVSKRHHSGERYDVLRSLENIPFEVAAITGGPGSGKSTLTEDIILAGFGASSNSSSEELYPSASTVMLDERLEEEDGMVTEMEIVRKVGCARRRSVYQTNKVCYWQVADIKLASWLAKLRPRMVGDGLGEGSPLFNGKGDSIKMALGNEAIQLSLGFRTRLQQVVAFDWDGAIIC</sequence>
<comment type="caution">
    <text evidence="3">The sequence shown here is derived from an EMBL/GenBank/DDBJ whole genome shotgun (WGS) entry which is preliminary data.</text>
</comment>
<dbReference type="GeneID" id="20364869"/>
<feature type="region of interest" description="Disordered" evidence="2">
    <location>
        <begin position="1"/>
        <end position="20"/>
    </location>
</feature>
<gene>
    <name evidence="3" type="ORF">FPSE_06251</name>
</gene>